<reference evidence="1 2" key="1">
    <citation type="submission" date="2017-11" db="EMBL/GenBank/DDBJ databases">
        <title>Genome sequencing of Prevotella intermedia KCOM 2833.</title>
        <authorList>
            <person name="Kook J.-K."/>
            <person name="Park S.-N."/>
            <person name="Lim Y.K."/>
        </authorList>
    </citation>
    <scope>NUCLEOTIDE SEQUENCE [LARGE SCALE GENOMIC DNA]</scope>
    <source>
        <strain evidence="1 2">KCOM 2833</strain>
    </source>
</reference>
<gene>
    <name evidence="1" type="ORF">CTM59_01210</name>
</gene>
<accession>A0A246ETH0</accession>
<sequence>MYLPCNHLATNVLQNLLFCIPKAALLHGKSVGFASQNSRFRNAKAQLSFFDKIIFTKPKKNLIFANTI</sequence>
<dbReference type="RefSeq" id="WP_088437792.1">
    <property type="nucleotide sequence ID" value="NZ_CP024729.1"/>
</dbReference>
<dbReference type="AlphaFoldDB" id="A0A246ETH0"/>
<dbReference type="EMBL" id="PENH01000001">
    <property type="protein sequence ID" value="PJI24781.1"/>
    <property type="molecule type" value="Genomic_DNA"/>
</dbReference>
<evidence type="ECO:0000313" key="1">
    <source>
        <dbReference type="EMBL" id="PJI24781.1"/>
    </source>
</evidence>
<comment type="caution">
    <text evidence="1">The sequence shown here is derived from an EMBL/GenBank/DDBJ whole genome shotgun (WGS) entry which is preliminary data.</text>
</comment>
<name>A0A246ETH0_PREIN</name>
<organism evidence="1 2">
    <name type="scientific">Prevotella intermedia</name>
    <dbReference type="NCBI Taxonomy" id="28131"/>
    <lineage>
        <taxon>Bacteria</taxon>
        <taxon>Pseudomonadati</taxon>
        <taxon>Bacteroidota</taxon>
        <taxon>Bacteroidia</taxon>
        <taxon>Bacteroidales</taxon>
        <taxon>Prevotellaceae</taxon>
        <taxon>Prevotella</taxon>
    </lineage>
</organism>
<proteinExistence type="predicted"/>
<protein>
    <submittedName>
        <fullName evidence="1">Uncharacterized protein</fullName>
    </submittedName>
</protein>
<dbReference type="Proteomes" id="UP000231201">
    <property type="component" value="Unassembled WGS sequence"/>
</dbReference>
<evidence type="ECO:0000313" key="2">
    <source>
        <dbReference type="Proteomes" id="UP000231201"/>
    </source>
</evidence>